<dbReference type="Pfam" id="PF03255">
    <property type="entry name" value="ACCA"/>
    <property type="match status" value="1"/>
</dbReference>
<feature type="non-terminal residue" evidence="12">
    <location>
        <position position="77"/>
    </location>
</feature>
<keyword evidence="4" id="KW-0808">Transferase</keyword>
<keyword evidence="5" id="KW-0547">Nucleotide-binding</keyword>
<evidence type="ECO:0000256" key="2">
    <source>
        <dbReference type="ARBA" id="ARBA00011883"/>
    </source>
</evidence>
<evidence type="ECO:0000256" key="7">
    <source>
        <dbReference type="ARBA" id="ARBA00022840"/>
    </source>
</evidence>
<dbReference type="EC" id="2.1.3.15" evidence="2"/>
<feature type="non-terminal residue" evidence="12">
    <location>
        <position position="1"/>
    </location>
</feature>
<evidence type="ECO:0000313" key="12">
    <source>
        <dbReference type="EMBL" id="SVE24234.1"/>
    </source>
</evidence>
<keyword evidence="6" id="KW-0276">Fatty acid metabolism</keyword>
<protein>
    <recommendedName>
        <fullName evidence="2">acetyl-CoA carboxytransferase</fullName>
        <ecNumber evidence="2">2.1.3.15</ecNumber>
    </recommendedName>
</protein>
<keyword evidence="3" id="KW-0444">Lipid biosynthesis</keyword>
<name>A0A383BWE9_9ZZZZ</name>
<evidence type="ECO:0000256" key="9">
    <source>
        <dbReference type="ARBA" id="ARBA00023160"/>
    </source>
</evidence>
<dbReference type="EMBL" id="UINC01203808">
    <property type="protein sequence ID" value="SVE24234.1"/>
    <property type="molecule type" value="Genomic_DNA"/>
</dbReference>
<dbReference type="GO" id="GO:2001295">
    <property type="term" value="P:malonyl-CoA biosynthetic process"/>
    <property type="evidence" value="ECO:0007669"/>
    <property type="project" value="UniProtKB-UniPathway"/>
</dbReference>
<keyword evidence="9" id="KW-0275">Fatty acid biosynthesis</keyword>
<dbReference type="SUPFAM" id="SSF52096">
    <property type="entry name" value="ClpP/crotonase"/>
    <property type="match status" value="1"/>
</dbReference>
<comment type="pathway">
    <text evidence="1">Lipid metabolism; malonyl-CoA biosynthesis; malonyl-CoA from acetyl-CoA: step 1/1.</text>
</comment>
<dbReference type="InterPro" id="IPR001095">
    <property type="entry name" value="Acetyl_CoA_COase_a_su"/>
</dbReference>
<feature type="domain" description="CoA carboxyltransferase C-terminal" evidence="11">
    <location>
        <begin position="32"/>
        <end position="77"/>
    </location>
</feature>
<dbReference type="PANTHER" id="PTHR42853:SF3">
    <property type="entry name" value="ACETYL-COENZYME A CARBOXYLASE CARBOXYL TRANSFERASE SUBUNIT ALPHA, CHLOROPLASTIC"/>
    <property type="match status" value="1"/>
</dbReference>
<evidence type="ECO:0000256" key="4">
    <source>
        <dbReference type="ARBA" id="ARBA00022679"/>
    </source>
</evidence>
<keyword evidence="8" id="KW-0443">Lipid metabolism</keyword>
<evidence type="ECO:0000256" key="6">
    <source>
        <dbReference type="ARBA" id="ARBA00022832"/>
    </source>
</evidence>
<evidence type="ECO:0000256" key="1">
    <source>
        <dbReference type="ARBA" id="ARBA00004956"/>
    </source>
</evidence>
<dbReference type="InterPro" id="IPR011763">
    <property type="entry name" value="COA_CT_C"/>
</dbReference>
<gene>
    <name evidence="12" type="ORF">METZ01_LOCUS477088</name>
</gene>
<dbReference type="UniPathway" id="UPA00655">
    <property type="reaction ID" value="UER00711"/>
</dbReference>
<evidence type="ECO:0000256" key="3">
    <source>
        <dbReference type="ARBA" id="ARBA00022516"/>
    </source>
</evidence>
<dbReference type="GO" id="GO:0005524">
    <property type="term" value="F:ATP binding"/>
    <property type="evidence" value="ECO:0007669"/>
    <property type="project" value="UniProtKB-KW"/>
</dbReference>
<comment type="catalytic activity">
    <reaction evidence="10">
        <text>N(6)-carboxybiotinyl-L-lysyl-[protein] + acetyl-CoA = N(6)-biotinyl-L-lysyl-[protein] + malonyl-CoA</text>
        <dbReference type="Rhea" id="RHEA:54728"/>
        <dbReference type="Rhea" id="RHEA-COMP:10505"/>
        <dbReference type="Rhea" id="RHEA-COMP:10506"/>
        <dbReference type="ChEBI" id="CHEBI:57288"/>
        <dbReference type="ChEBI" id="CHEBI:57384"/>
        <dbReference type="ChEBI" id="CHEBI:83144"/>
        <dbReference type="ChEBI" id="CHEBI:83145"/>
        <dbReference type="EC" id="2.1.3.15"/>
    </reaction>
</comment>
<dbReference type="Gene3D" id="3.90.226.10">
    <property type="entry name" value="2-enoyl-CoA Hydratase, Chain A, domain 1"/>
    <property type="match status" value="1"/>
</dbReference>
<organism evidence="12">
    <name type="scientific">marine metagenome</name>
    <dbReference type="NCBI Taxonomy" id="408172"/>
    <lineage>
        <taxon>unclassified sequences</taxon>
        <taxon>metagenomes</taxon>
        <taxon>ecological metagenomes</taxon>
    </lineage>
</organism>
<evidence type="ECO:0000256" key="10">
    <source>
        <dbReference type="ARBA" id="ARBA00049152"/>
    </source>
</evidence>
<dbReference type="InterPro" id="IPR029045">
    <property type="entry name" value="ClpP/crotonase-like_dom_sf"/>
</dbReference>
<dbReference type="PROSITE" id="PS50989">
    <property type="entry name" value="COA_CT_CTER"/>
    <property type="match status" value="1"/>
</dbReference>
<accession>A0A383BWE9</accession>
<dbReference type="AlphaFoldDB" id="A0A383BWE9"/>
<evidence type="ECO:0000256" key="8">
    <source>
        <dbReference type="ARBA" id="ARBA00023098"/>
    </source>
</evidence>
<dbReference type="GO" id="GO:0016743">
    <property type="term" value="F:carboxyl- or carbamoyltransferase activity"/>
    <property type="evidence" value="ECO:0007669"/>
    <property type="project" value="InterPro"/>
</dbReference>
<sequence length="77" mass="8992">MSIYTLDFEAPLRDLEDKIDSMKATGIKTGMDVSDALRQLEEDLSDKKKNIYNNLSRWERVQLARHPKRPYSSDFIS</sequence>
<evidence type="ECO:0000259" key="11">
    <source>
        <dbReference type="PROSITE" id="PS50989"/>
    </source>
</evidence>
<dbReference type="GO" id="GO:0003989">
    <property type="term" value="F:acetyl-CoA carboxylase activity"/>
    <property type="evidence" value="ECO:0007669"/>
    <property type="project" value="InterPro"/>
</dbReference>
<proteinExistence type="predicted"/>
<keyword evidence="7" id="KW-0067">ATP-binding</keyword>
<reference evidence="12" key="1">
    <citation type="submission" date="2018-05" db="EMBL/GenBank/DDBJ databases">
        <authorList>
            <person name="Lanie J.A."/>
            <person name="Ng W.-L."/>
            <person name="Kazmierczak K.M."/>
            <person name="Andrzejewski T.M."/>
            <person name="Davidsen T.M."/>
            <person name="Wayne K.J."/>
            <person name="Tettelin H."/>
            <person name="Glass J.I."/>
            <person name="Rusch D."/>
            <person name="Podicherti R."/>
            <person name="Tsui H.-C.T."/>
            <person name="Winkler M.E."/>
        </authorList>
    </citation>
    <scope>NUCLEOTIDE SEQUENCE</scope>
</reference>
<dbReference type="GO" id="GO:0006633">
    <property type="term" value="P:fatty acid biosynthetic process"/>
    <property type="evidence" value="ECO:0007669"/>
    <property type="project" value="UniProtKB-KW"/>
</dbReference>
<evidence type="ECO:0000256" key="5">
    <source>
        <dbReference type="ARBA" id="ARBA00022741"/>
    </source>
</evidence>
<dbReference type="PANTHER" id="PTHR42853">
    <property type="entry name" value="ACETYL-COENZYME A CARBOXYLASE CARBOXYL TRANSFERASE SUBUNIT ALPHA"/>
    <property type="match status" value="1"/>
</dbReference>
<dbReference type="GO" id="GO:0009317">
    <property type="term" value="C:acetyl-CoA carboxylase complex"/>
    <property type="evidence" value="ECO:0007669"/>
    <property type="project" value="InterPro"/>
</dbReference>